<evidence type="ECO:0000313" key="1">
    <source>
        <dbReference type="EMBL" id="GAA3979144.1"/>
    </source>
</evidence>
<dbReference type="InterPro" id="IPR008969">
    <property type="entry name" value="CarboxyPept-like_regulatory"/>
</dbReference>
<name>A0ABP7QAZ0_9BACT</name>
<protein>
    <recommendedName>
        <fullName evidence="3">CarboxypepD_reg-like domain-containing protein</fullName>
    </recommendedName>
</protein>
<dbReference type="Gene3D" id="2.60.40.1120">
    <property type="entry name" value="Carboxypeptidase-like, regulatory domain"/>
    <property type="match status" value="1"/>
</dbReference>
<reference evidence="2" key="1">
    <citation type="journal article" date="2019" name="Int. J. Syst. Evol. Microbiol.">
        <title>The Global Catalogue of Microorganisms (GCM) 10K type strain sequencing project: providing services to taxonomists for standard genome sequencing and annotation.</title>
        <authorList>
            <consortium name="The Broad Institute Genomics Platform"/>
            <consortium name="The Broad Institute Genome Sequencing Center for Infectious Disease"/>
            <person name="Wu L."/>
            <person name="Ma J."/>
        </authorList>
    </citation>
    <scope>NUCLEOTIDE SEQUENCE [LARGE SCALE GENOMIC DNA]</scope>
    <source>
        <strain evidence="2">JCM 17217</strain>
    </source>
</reference>
<dbReference type="Proteomes" id="UP001501556">
    <property type="component" value="Unassembled WGS sequence"/>
</dbReference>
<dbReference type="RefSeq" id="WP_345124935.1">
    <property type="nucleotide sequence ID" value="NZ_BAABDI010000017.1"/>
</dbReference>
<gene>
    <name evidence="1" type="ORF">GCM10022407_25280</name>
</gene>
<dbReference type="Pfam" id="PF13715">
    <property type="entry name" value="CarbopepD_reg_2"/>
    <property type="match status" value="1"/>
</dbReference>
<dbReference type="EMBL" id="BAABDI010000017">
    <property type="protein sequence ID" value="GAA3979144.1"/>
    <property type="molecule type" value="Genomic_DNA"/>
</dbReference>
<dbReference type="SUPFAM" id="SSF49464">
    <property type="entry name" value="Carboxypeptidase regulatory domain-like"/>
    <property type="match status" value="1"/>
</dbReference>
<evidence type="ECO:0000313" key="2">
    <source>
        <dbReference type="Proteomes" id="UP001501556"/>
    </source>
</evidence>
<evidence type="ECO:0008006" key="3">
    <source>
        <dbReference type="Google" id="ProtNLM"/>
    </source>
</evidence>
<sequence length="232" mass="24636">MATPSISIPTPCAQPWAAMRPTADGRHCGVCQTEVVDFTRLSEAEVLAFLARRGGRPVCVLANASQVVPAGATRWRQWLLAGLALLGWHPVTSCTTNPPQQLPAQATAAASGPAAAESQQIIIRGQVLDGASKTAVPQVSVFINDTQFGTVTDAEGRFELVMAPGWGPIVGGKVALKFVGSPFDFQEQTVKLDVRATPRPTPLVVRLESVPNRGQIMGKMRMPEPPVTPPVK</sequence>
<keyword evidence="2" id="KW-1185">Reference proteome</keyword>
<proteinExistence type="predicted"/>
<comment type="caution">
    <text evidence="1">The sequence shown here is derived from an EMBL/GenBank/DDBJ whole genome shotgun (WGS) entry which is preliminary data.</text>
</comment>
<organism evidence="1 2">
    <name type="scientific">Hymenobacter antarcticus</name>
    <dbReference type="NCBI Taxonomy" id="486270"/>
    <lineage>
        <taxon>Bacteria</taxon>
        <taxon>Pseudomonadati</taxon>
        <taxon>Bacteroidota</taxon>
        <taxon>Cytophagia</taxon>
        <taxon>Cytophagales</taxon>
        <taxon>Hymenobacteraceae</taxon>
        <taxon>Hymenobacter</taxon>
    </lineage>
</organism>
<accession>A0ABP7QAZ0</accession>